<protein>
    <recommendedName>
        <fullName evidence="3">ASCH domain-containing protein</fullName>
    </recommendedName>
</protein>
<dbReference type="Proteomes" id="UP000184287">
    <property type="component" value="Unassembled WGS sequence"/>
</dbReference>
<dbReference type="OrthoDB" id="121143at2"/>
<sequence length="191" mass="21679">MLFKIEHLQGIKSGAIALAFRKWNKLAAKEGSLMKTAVGIIEVLEVSRVELLEITEQEAQMAGFSNLNLLIDLLNKVTSGDIYRIRLSYKSEDPRLELRENTLLDKTEFDLLKAKVEKLDKFSKQGDWTLQILNAIKNNPKLRAADLALLTGKEKDWLKLNVRKLKNLGLTISFEPGYTLSPLGEHYLNNL</sequence>
<name>A0A1M4W8V7_9SPHI</name>
<accession>A0A1M4W8V7</accession>
<reference evidence="2" key="1">
    <citation type="submission" date="2016-11" db="EMBL/GenBank/DDBJ databases">
        <authorList>
            <person name="Varghese N."/>
            <person name="Submissions S."/>
        </authorList>
    </citation>
    <scope>NUCLEOTIDE SEQUENCE [LARGE SCALE GENOMIC DNA]</scope>
    <source>
        <strain evidence="2">DSM 16990</strain>
    </source>
</reference>
<keyword evidence="2" id="KW-1185">Reference proteome</keyword>
<organism evidence="1 2">
    <name type="scientific">Pedobacter caeni</name>
    <dbReference type="NCBI Taxonomy" id="288992"/>
    <lineage>
        <taxon>Bacteria</taxon>
        <taxon>Pseudomonadati</taxon>
        <taxon>Bacteroidota</taxon>
        <taxon>Sphingobacteriia</taxon>
        <taxon>Sphingobacteriales</taxon>
        <taxon>Sphingobacteriaceae</taxon>
        <taxon>Pedobacter</taxon>
    </lineage>
</organism>
<evidence type="ECO:0000313" key="1">
    <source>
        <dbReference type="EMBL" id="SHE77674.1"/>
    </source>
</evidence>
<evidence type="ECO:0008006" key="3">
    <source>
        <dbReference type="Google" id="ProtNLM"/>
    </source>
</evidence>
<dbReference type="RefSeq" id="WP_073228574.1">
    <property type="nucleotide sequence ID" value="NZ_FQUQ01000001.1"/>
</dbReference>
<proteinExistence type="predicted"/>
<dbReference type="AlphaFoldDB" id="A0A1M4W8V7"/>
<evidence type="ECO:0000313" key="2">
    <source>
        <dbReference type="Proteomes" id="UP000184287"/>
    </source>
</evidence>
<dbReference type="STRING" id="288992.SAMN04488522_1011181"/>
<dbReference type="EMBL" id="FQUQ01000001">
    <property type="protein sequence ID" value="SHE77674.1"/>
    <property type="molecule type" value="Genomic_DNA"/>
</dbReference>
<gene>
    <name evidence="1" type="ORF">SAMN04488522_1011181</name>
</gene>